<accession>A0A143HBL6</accession>
<keyword evidence="4 8" id="KW-1003">Cell membrane</keyword>
<keyword evidence="5 8" id="KW-0812">Transmembrane</keyword>
<dbReference type="SUPFAM" id="SSF161098">
    <property type="entry name" value="MetI-like"/>
    <property type="match status" value="1"/>
</dbReference>
<dbReference type="Pfam" id="PF00528">
    <property type="entry name" value="BPD_transp_1"/>
    <property type="match status" value="1"/>
</dbReference>
<dbReference type="AlphaFoldDB" id="A0A143HBL6"/>
<evidence type="ECO:0000256" key="3">
    <source>
        <dbReference type="ARBA" id="ARBA00022448"/>
    </source>
</evidence>
<dbReference type="STRING" id="241244.ATY39_04710"/>
<evidence type="ECO:0000256" key="1">
    <source>
        <dbReference type="ARBA" id="ARBA00004651"/>
    </source>
</evidence>
<name>A0A143HBL6_9BACL</name>
<feature type="transmembrane region" description="Helical" evidence="8">
    <location>
        <begin position="25"/>
        <end position="46"/>
    </location>
</feature>
<comment type="similarity">
    <text evidence="2 8">Belongs to the binding-protein-dependent transport system permease family. CysTW subfamily.</text>
</comment>
<evidence type="ECO:0000256" key="4">
    <source>
        <dbReference type="ARBA" id="ARBA00022475"/>
    </source>
</evidence>
<dbReference type="GO" id="GO:0005886">
    <property type="term" value="C:plasma membrane"/>
    <property type="evidence" value="ECO:0007669"/>
    <property type="project" value="UniProtKB-SubCell"/>
</dbReference>
<reference evidence="10 11" key="1">
    <citation type="journal article" date="2016" name="Genome Announc.">
        <title>Whole-Genome Sequence of Rummeliibacillus stabekisii Strain PP9 Isolated from Antarctic Soil.</title>
        <authorList>
            <person name="da Mota F.F."/>
            <person name="Vollu R.E."/>
            <person name="Jurelevicius D."/>
            <person name="Seldin L."/>
        </authorList>
    </citation>
    <scope>NUCLEOTIDE SEQUENCE [LARGE SCALE GENOMIC DNA]</scope>
    <source>
        <strain evidence="10 11">PP9</strain>
    </source>
</reference>
<feature type="transmembrane region" description="Helical" evidence="8">
    <location>
        <begin position="191"/>
        <end position="211"/>
    </location>
</feature>
<feature type="transmembrane region" description="Helical" evidence="8">
    <location>
        <begin position="218"/>
        <end position="239"/>
    </location>
</feature>
<keyword evidence="7 8" id="KW-0472">Membrane</keyword>
<dbReference type="PROSITE" id="PS50928">
    <property type="entry name" value="ABC_TM1"/>
    <property type="match status" value="1"/>
</dbReference>
<dbReference type="CDD" id="cd06261">
    <property type="entry name" value="TM_PBP2"/>
    <property type="match status" value="1"/>
</dbReference>
<organism evidence="10 11">
    <name type="scientific">Rummeliibacillus stabekisii</name>
    <dbReference type="NCBI Taxonomy" id="241244"/>
    <lineage>
        <taxon>Bacteria</taxon>
        <taxon>Bacillati</taxon>
        <taxon>Bacillota</taxon>
        <taxon>Bacilli</taxon>
        <taxon>Bacillales</taxon>
        <taxon>Caryophanaceae</taxon>
        <taxon>Rummeliibacillus</taxon>
    </lineage>
</organism>
<proteinExistence type="inferred from homology"/>
<evidence type="ECO:0000256" key="5">
    <source>
        <dbReference type="ARBA" id="ARBA00022692"/>
    </source>
</evidence>
<feature type="transmembrane region" description="Helical" evidence="8">
    <location>
        <begin position="112"/>
        <end position="133"/>
    </location>
</feature>
<protein>
    <recommendedName>
        <fullName evidence="8">Phosphate transport system permease protein PstA</fullName>
    </recommendedName>
</protein>
<dbReference type="Proteomes" id="UP000076021">
    <property type="component" value="Chromosome"/>
</dbReference>
<dbReference type="EMBL" id="CP014806">
    <property type="protein sequence ID" value="AMW98809.1"/>
    <property type="molecule type" value="Genomic_DNA"/>
</dbReference>
<dbReference type="RefSeq" id="WP_066786553.1">
    <property type="nucleotide sequence ID" value="NZ_CP014806.1"/>
</dbReference>
<dbReference type="NCBIfam" id="TIGR00974">
    <property type="entry name" value="3a0107s02c"/>
    <property type="match status" value="1"/>
</dbReference>
<evidence type="ECO:0000256" key="7">
    <source>
        <dbReference type="ARBA" id="ARBA00023136"/>
    </source>
</evidence>
<evidence type="ECO:0000256" key="6">
    <source>
        <dbReference type="ARBA" id="ARBA00022989"/>
    </source>
</evidence>
<evidence type="ECO:0000256" key="2">
    <source>
        <dbReference type="ARBA" id="ARBA00007069"/>
    </source>
</evidence>
<sequence>MNLINQKEILHRIQSRVNLNRFVKGVFLVATLLVLAVLALLLFRLISQGAGHLSLDFLGNYSSRFAAKAGIKAALVGSILLMLVVAPVTLIIGVATAIYLEEYAPKTKLTNLIVINISNLAGVPSIIFGLLGLTVFVRGLMLGKSVLAAGLTMSLLVLPVIIVSSQEAIRGVPSDLREASYGMGAAKWKTILHVVLPAAIPGIATGCILALSRAVGETAPLVILGIPVIVYFLPTGLLSEFTALPMQIFDWAKRPQPEFQTVAAAGIVVLMVFLLLLNSLAVYIRYKYQKRY</sequence>
<dbReference type="GO" id="GO:0005315">
    <property type="term" value="F:phosphate transmembrane transporter activity"/>
    <property type="evidence" value="ECO:0007669"/>
    <property type="project" value="InterPro"/>
</dbReference>
<feature type="domain" description="ABC transmembrane type-1" evidence="9">
    <location>
        <begin position="75"/>
        <end position="280"/>
    </location>
</feature>
<comment type="subcellular location">
    <subcellularLocation>
        <location evidence="1 8">Cell membrane</location>
        <topology evidence="1 8">Multi-pass membrane protein</topology>
    </subcellularLocation>
</comment>
<feature type="transmembrane region" description="Helical" evidence="8">
    <location>
        <begin position="73"/>
        <end position="100"/>
    </location>
</feature>
<dbReference type="InterPro" id="IPR035906">
    <property type="entry name" value="MetI-like_sf"/>
</dbReference>
<dbReference type="InterPro" id="IPR005672">
    <property type="entry name" value="Phosphate_PstA"/>
</dbReference>
<keyword evidence="11" id="KW-1185">Reference proteome</keyword>
<keyword evidence="3" id="KW-0813">Transport</keyword>
<dbReference type="Gene3D" id="1.10.3720.10">
    <property type="entry name" value="MetI-like"/>
    <property type="match status" value="1"/>
</dbReference>
<evidence type="ECO:0000259" key="9">
    <source>
        <dbReference type="PROSITE" id="PS50928"/>
    </source>
</evidence>
<evidence type="ECO:0000256" key="8">
    <source>
        <dbReference type="RuleBase" id="RU363043"/>
    </source>
</evidence>
<evidence type="ECO:0000313" key="10">
    <source>
        <dbReference type="EMBL" id="AMW98809.1"/>
    </source>
</evidence>
<keyword evidence="6 8" id="KW-1133">Transmembrane helix</keyword>
<dbReference type="PANTHER" id="PTHR43470:SF5">
    <property type="entry name" value="PHOSPHATE TRANSPORT SYSTEM PERMEASE PROTEIN PSTA"/>
    <property type="match status" value="1"/>
</dbReference>
<dbReference type="InterPro" id="IPR000515">
    <property type="entry name" value="MetI-like"/>
</dbReference>
<reference evidence="11" key="2">
    <citation type="submission" date="2016-03" db="EMBL/GenBank/DDBJ databases">
        <authorList>
            <person name="Ploux O."/>
        </authorList>
    </citation>
    <scope>NUCLEOTIDE SEQUENCE [LARGE SCALE GENOMIC DNA]</scope>
    <source>
        <strain evidence="11">PP9</strain>
    </source>
</reference>
<dbReference type="PANTHER" id="PTHR43470">
    <property type="entry name" value="PHOSPHATE TRANSPORT SYSTEM PERMEASE PROTEIN PSTA-RELATED"/>
    <property type="match status" value="1"/>
</dbReference>
<gene>
    <name evidence="10" type="ORF">ATY39_04710</name>
</gene>
<evidence type="ECO:0000313" key="11">
    <source>
        <dbReference type="Proteomes" id="UP000076021"/>
    </source>
</evidence>
<dbReference type="KEGG" id="rst:ATY39_04710"/>
<dbReference type="GO" id="GO:0035435">
    <property type="term" value="P:phosphate ion transmembrane transport"/>
    <property type="evidence" value="ECO:0007669"/>
    <property type="project" value="InterPro"/>
</dbReference>
<dbReference type="OrthoDB" id="9807065at2"/>
<feature type="transmembrane region" description="Helical" evidence="8">
    <location>
        <begin position="259"/>
        <end position="284"/>
    </location>
</feature>